<comment type="subunit">
    <text evidence="13">Homodimer.</text>
</comment>
<dbReference type="PRINTS" id="PR01047">
    <property type="entry name" value="TRNASYNTHTHR"/>
</dbReference>
<dbReference type="Pfam" id="PF00587">
    <property type="entry name" value="tRNA-synt_2b"/>
    <property type="match status" value="1"/>
</dbReference>
<name>A0A0G0Z1R1_UNCKA</name>
<keyword evidence="6 13" id="KW-0547">Nucleotide-binding</keyword>
<evidence type="ECO:0000256" key="12">
    <source>
        <dbReference type="ARBA" id="ARBA00049515"/>
    </source>
</evidence>
<keyword evidence="9 13" id="KW-0694">RNA-binding</keyword>
<dbReference type="Proteomes" id="UP000034163">
    <property type="component" value="Unassembled WGS sequence"/>
</dbReference>
<comment type="catalytic activity">
    <reaction evidence="12 13">
        <text>tRNA(Thr) + L-threonine + ATP = L-threonyl-tRNA(Thr) + AMP + diphosphate + H(+)</text>
        <dbReference type="Rhea" id="RHEA:24624"/>
        <dbReference type="Rhea" id="RHEA-COMP:9670"/>
        <dbReference type="Rhea" id="RHEA-COMP:9704"/>
        <dbReference type="ChEBI" id="CHEBI:15378"/>
        <dbReference type="ChEBI" id="CHEBI:30616"/>
        <dbReference type="ChEBI" id="CHEBI:33019"/>
        <dbReference type="ChEBI" id="CHEBI:57926"/>
        <dbReference type="ChEBI" id="CHEBI:78442"/>
        <dbReference type="ChEBI" id="CHEBI:78534"/>
        <dbReference type="ChEBI" id="CHEBI:456215"/>
        <dbReference type="EC" id="6.1.1.3"/>
    </reaction>
</comment>
<dbReference type="GO" id="GO:0005524">
    <property type="term" value="F:ATP binding"/>
    <property type="evidence" value="ECO:0007669"/>
    <property type="project" value="UniProtKB-UniRule"/>
</dbReference>
<keyword evidence="10 13" id="KW-0648">Protein biosynthesis</keyword>
<comment type="subcellular location">
    <subcellularLocation>
        <location evidence="13">Cytoplasm</location>
    </subcellularLocation>
</comment>
<dbReference type="InterPro" id="IPR047246">
    <property type="entry name" value="ThrRS_anticodon"/>
</dbReference>
<evidence type="ECO:0000256" key="1">
    <source>
        <dbReference type="ARBA" id="ARBA00008226"/>
    </source>
</evidence>
<keyword evidence="3 13" id="KW-0820">tRNA-binding</keyword>
<dbReference type="GO" id="GO:0005737">
    <property type="term" value="C:cytoplasm"/>
    <property type="evidence" value="ECO:0007669"/>
    <property type="project" value="UniProtKB-SubCell"/>
</dbReference>
<dbReference type="HAMAP" id="MF_00184">
    <property type="entry name" value="Thr_tRNA_synth"/>
    <property type="match status" value="1"/>
</dbReference>
<dbReference type="InterPro" id="IPR004154">
    <property type="entry name" value="Anticodon-bd"/>
</dbReference>
<dbReference type="InterPro" id="IPR045864">
    <property type="entry name" value="aa-tRNA-synth_II/BPL/LPL"/>
</dbReference>
<dbReference type="AlphaFoldDB" id="A0A0G0Z1R1"/>
<evidence type="ECO:0000256" key="13">
    <source>
        <dbReference type="HAMAP-Rule" id="MF_00184"/>
    </source>
</evidence>
<dbReference type="Gene3D" id="3.40.50.800">
    <property type="entry name" value="Anticodon-binding domain"/>
    <property type="match status" value="1"/>
</dbReference>
<evidence type="ECO:0000256" key="2">
    <source>
        <dbReference type="ARBA" id="ARBA00022490"/>
    </source>
</evidence>
<dbReference type="InterPro" id="IPR002314">
    <property type="entry name" value="aa-tRNA-synt_IIb"/>
</dbReference>
<keyword evidence="7 13" id="KW-0862">Zinc</keyword>
<evidence type="ECO:0000256" key="5">
    <source>
        <dbReference type="ARBA" id="ARBA00022723"/>
    </source>
</evidence>
<evidence type="ECO:0000259" key="14">
    <source>
        <dbReference type="PROSITE" id="PS50862"/>
    </source>
</evidence>
<evidence type="ECO:0000256" key="11">
    <source>
        <dbReference type="ARBA" id="ARBA00023146"/>
    </source>
</evidence>
<comment type="caution">
    <text evidence="15">The sequence shown here is derived from an EMBL/GenBank/DDBJ whole genome shotgun (WGS) entry which is preliminary data.</text>
</comment>
<dbReference type="EC" id="6.1.1.3" evidence="13"/>
<evidence type="ECO:0000256" key="9">
    <source>
        <dbReference type="ARBA" id="ARBA00022884"/>
    </source>
</evidence>
<organism evidence="15 16">
    <name type="scientific">candidate division WWE3 bacterium GW2011_GWB1_41_6</name>
    <dbReference type="NCBI Taxonomy" id="1619112"/>
    <lineage>
        <taxon>Bacteria</taxon>
        <taxon>Katanobacteria</taxon>
    </lineage>
</organism>
<dbReference type="SUPFAM" id="SSF55681">
    <property type="entry name" value="Class II aaRS and biotin synthetases"/>
    <property type="match status" value="1"/>
</dbReference>
<dbReference type="EMBL" id="LCBS01000031">
    <property type="protein sequence ID" value="KKS15936.1"/>
    <property type="molecule type" value="Genomic_DNA"/>
</dbReference>
<dbReference type="PANTHER" id="PTHR11451">
    <property type="entry name" value="THREONINE-TRNA LIGASE"/>
    <property type="match status" value="1"/>
</dbReference>
<dbReference type="SMART" id="SM00863">
    <property type="entry name" value="tRNA_SAD"/>
    <property type="match status" value="1"/>
</dbReference>
<evidence type="ECO:0000256" key="10">
    <source>
        <dbReference type="ARBA" id="ARBA00022917"/>
    </source>
</evidence>
<dbReference type="Pfam" id="PF03129">
    <property type="entry name" value="HGTP_anticodon"/>
    <property type="match status" value="1"/>
</dbReference>
<keyword evidence="4 13" id="KW-0436">Ligase</keyword>
<dbReference type="SUPFAM" id="SSF55186">
    <property type="entry name" value="ThrRS/AlaRS common domain"/>
    <property type="match status" value="1"/>
</dbReference>
<feature type="binding site" evidence="13">
    <location>
        <position position="469"/>
    </location>
    <ligand>
        <name>Zn(2+)</name>
        <dbReference type="ChEBI" id="CHEBI:29105"/>
        <note>catalytic</note>
    </ligand>
</feature>
<feature type="binding site" evidence="13">
    <location>
        <position position="285"/>
    </location>
    <ligand>
        <name>Zn(2+)</name>
        <dbReference type="ChEBI" id="CHEBI:29105"/>
        <note>catalytic</note>
    </ligand>
</feature>
<feature type="binding site" evidence="13">
    <location>
        <position position="336"/>
    </location>
    <ligand>
        <name>Zn(2+)</name>
        <dbReference type="ChEBI" id="CHEBI:29105"/>
        <note>catalytic</note>
    </ligand>
</feature>
<sequence length="598" mass="69002">MSKVSEKLKNDPLVEVRHSAEHVLHMAMQILYPELKKAMGPATEDGYYFDFDLEQKISPEDFPNIEAKMQEIIDANLPIKGREVSIDEAKDIFKDNPYKQEWLDEIENRGEKVTLYSIADEGHEFYDLDLCSGPHVTHTGEVKAFKLLSVAGAYWRGDEKNKMLQRIYGTAFNSQNELDEYFNKLEEAKQRDHRKIGKELDLFVFSDLVGKGLPLFTEKGATIWREISRYIVDEEIRSGYKHVRTPDLAKTDLYKKSGHFPYYKDTMYPPMVVDDEEIILRPMTCPHHFALYMSKPRSYRDLPLRYAELAQLYRYEKSGELTGLIRVREFCLADSHNFVVKDDAEQEIHLVLDLIERTTGVLGFEKGVDYVYRLSLGDRKDTEKYYDSPKEWNEAETVLRKVLQDRKAPHYEAEAEAAFYGPKIDVQVKNVLGKEDTAFTVQYDFVLPKRFELKFINDQGEEEEPVVIHRSSIGCLERTIGFLIEKTGGAFPVWLAPTQVMIVPIAEKHNDYAGEIVQKMRDAGIRVEVDARGETMQSKIRDAQNQKIPYMLIVGDREMENGTASVRLRTGEDLGAKPVSEVLKIISSKYLTKAQELW</sequence>
<dbReference type="InterPro" id="IPR012947">
    <property type="entry name" value="tRNA_SAD"/>
</dbReference>
<dbReference type="Gene3D" id="3.30.930.10">
    <property type="entry name" value="Bira Bifunctional Protein, Domain 2"/>
    <property type="match status" value="1"/>
</dbReference>
<dbReference type="PATRIC" id="fig|1619112.3.peg.887"/>
<dbReference type="GO" id="GO:0006435">
    <property type="term" value="P:threonyl-tRNA aminoacylation"/>
    <property type="evidence" value="ECO:0007669"/>
    <property type="project" value="UniProtKB-UniRule"/>
</dbReference>
<dbReference type="InterPro" id="IPR002320">
    <property type="entry name" value="Thr-tRNA-ligase_IIa"/>
</dbReference>
<dbReference type="CDD" id="cd00860">
    <property type="entry name" value="ThrRS_anticodon"/>
    <property type="match status" value="1"/>
</dbReference>
<dbReference type="FunFam" id="3.40.50.800:FF:000001">
    <property type="entry name" value="Threonine--tRNA ligase"/>
    <property type="match status" value="1"/>
</dbReference>
<comment type="caution">
    <text evidence="13">Lacks conserved residue(s) required for the propagation of feature annotation.</text>
</comment>
<evidence type="ECO:0000256" key="8">
    <source>
        <dbReference type="ARBA" id="ARBA00022840"/>
    </source>
</evidence>
<dbReference type="GO" id="GO:0046872">
    <property type="term" value="F:metal ion binding"/>
    <property type="evidence" value="ECO:0007669"/>
    <property type="project" value="UniProtKB-KW"/>
</dbReference>
<dbReference type="InterPro" id="IPR036621">
    <property type="entry name" value="Anticodon-bd_dom_sf"/>
</dbReference>
<comment type="similarity">
    <text evidence="1 13">Belongs to the class-II aminoacyl-tRNA synthetase family.</text>
</comment>
<protein>
    <recommendedName>
        <fullName evidence="13">Threonine--tRNA ligase</fullName>
        <ecNumber evidence="13">6.1.1.3</ecNumber>
    </recommendedName>
    <alternativeName>
        <fullName evidence="13">Threonyl-tRNA synthetase</fullName>
        <shortName evidence="13">ThrRS</shortName>
    </alternativeName>
</protein>
<accession>A0A0G0Z1R1</accession>
<evidence type="ECO:0000256" key="7">
    <source>
        <dbReference type="ARBA" id="ARBA00022833"/>
    </source>
</evidence>
<gene>
    <name evidence="13" type="primary">thrS</name>
    <name evidence="15" type="ORF">UU72_C0031G0006</name>
</gene>
<dbReference type="InterPro" id="IPR033728">
    <property type="entry name" value="ThrRS_core"/>
</dbReference>
<dbReference type="PANTHER" id="PTHR11451:SF56">
    <property type="entry name" value="THREONINE--TRNA LIGASE 1"/>
    <property type="match status" value="1"/>
</dbReference>
<dbReference type="Pfam" id="PF07973">
    <property type="entry name" value="tRNA_SAD"/>
    <property type="match status" value="1"/>
</dbReference>
<keyword evidence="11 13" id="KW-0030">Aminoacyl-tRNA synthetase</keyword>
<evidence type="ECO:0000313" key="16">
    <source>
        <dbReference type="Proteomes" id="UP000034163"/>
    </source>
</evidence>
<evidence type="ECO:0000256" key="6">
    <source>
        <dbReference type="ARBA" id="ARBA00022741"/>
    </source>
</evidence>
<evidence type="ECO:0000256" key="3">
    <source>
        <dbReference type="ARBA" id="ARBA00022555"/>
    </source>
</evidence>
<evidence type="ECO:0000256" key="4">
    <source>
        <dbReference type="ARBA" id="ARBA00022598"/>
    </source>
</evidence>
<dbReference type="GO" id="GO:0000049">
    <property type="term" value="F:tRNA binding"/>
    <property type="evidence" value="ECO:0007669"/>
    <property type="project" value="UniProtKB-KW"/>
</dbReference>
<dbReference type="CDD" id="cd00771">
    <property type="entry name" value="ThrRS_core"/>
    <property type="match status" value="1"/>
</dbReference>
<dbReference type="GO" id="GO:0004829">
    <property type="term" value="F:threonine-tRNA ligase activity"/>
    <property type="evidence" value="ECO:0007669"/>
    <property type="project" value="UniProtKB-UniRule"/>
</dbReference>
<dbReference type="NCBIfam" id="TIGR00418">
    <property type="entry name" value="thrS"/>
    <property type="match status" value="1"/>
</dbReference>
<dbReference type="SUPFAM" id="SSF52954">
    <property type="entry name" value="Class II aaRS ABD-related"/>
    <property type="match status" value="1"/>
</dbReference>
<dbReference type="InterPro" id="IPR006195">
    <property type="entry name" value="aa-tRNA-synth_II"/>
</dbReference>
<dbReference type="PROSITE" id="PS50862">
    <property type="entry name" value="AA_TRNA_LIGASE_II"/>
    <property type="match status" value="1"/>
</dbReference>
<comment type="cofactor">
    <cofactor evidence="13">
        <name>Zn(2+)</name>
        <dbReference type="ChEBI" id="CHEBI:29105"/>
    </cofactor>
    <text evidence="13">Binds 1 zinc ion per subunit.</text>
</comment>
<dbReference type="InterPro" id="IPR018163">
    <property type="entry name" value="Thr/Ala-tRNA-synth_IIc_edit"/>
</dbReference>
<dbReference type="Gene3D" id="3.30.980.10">
    <property type="entry name" value="Threonyl-trna Synthetase, Chain A, domain 2"/>
    <property type="match status" value="1"/>
</dbReference>
<keyword evidence="2 13" id="KW-0963">Cytoplasm</keyword>
<dbReference type="FunFam" id="3.30.930.10:FF:000002">
    <property type="entry name" value="Threonine--tRNA ligase"/>
    <property type="match status" value="1"/>
</dbReference>
<feature type="domain" description="Aminoacyl-transfer RNA synthetases class-II family profile" evidence="14">
    <location>
        <begin position="223"/>
        <end position="492"/>
    </location>
</feature>
<keyword evidence="5 13" id="KW-0479">Metal-binding</keyword>
<reference evidence="15 16" key="1">
    <citation type="journal article" date="2015" name="Nature">
        <title>rRNA introns, odd ribosomes, and small enigmatic genomes across a large radiation of phyla.</title>
        <authorList>
            <person name="Brown C.T."/>
            <person name="Hug L.A."/>
            <person name="Thomas B.C."/>
            <person name="Sharon I."/>
            <person name="Castelle C.J."/>
            <person name="Singh A."/>
            <person name="Wilkins M.J."/>
            <person name="Williams K.H."/>
            <person name="Banfield J.F."/>
        </authorList>
    </citation>
    <scope>NUCLEOTIDE SEQUENCE [LARGE SCALE GENOMIC DNA]</scope>
</reference>
<dbReference type="FunFam" id="3.30.980.10:FF:000005">
    <property type="entry name" value="Threonyl-tRNA synthetase, mitochondrial"/>
    <property type="match status" value="1"/>
</dbReference>
<evidence type="ECO:0000313" key="15">
    <source>
        <dbReference type="EMBL" id="KKS15936.1"/>
    </source>
</evidence>
<keyword evidence="8 13" id="KW-0067">ATP-binding</keyword>
<proteinExistence type="inferred from homology"/>